<protein>
    <submittedName>
        <fullName evidence="1">Uncharacterized protein</fullName>
    </submittedName>
</protein>
<comment type="caution">
    <text evidence="1">The sequence shown here is derived from an EMBL/GenBank/DDBJ whole genome shotgun (WGS) entry which is preliminary data.</text>
</comment>
<reference evidence="1 2" key="1">
    <citation type="submission" date="2020-06" db="EMBL/GenBank/DDBJ databases">
        <title>Schlegella sp. ID0723 isolated from air conditioner.</title>
        <authorList>
            <person name="Kim D.Y."/>
            <person name="Kim D.-U."/>
        </authorList>
    </citation>
    <scope>NUCLEOTIDE SEQUENCE [LARGE SCALE GENOMIC DNA]</scope>
    <source>
        <strain evidence="1 2">ID0723</strain>
    </source>
</reference>
<dbReference type="AlphaFoldDB" id="A0A7Y6NSF3"/>
<dbReference type="EMBL" id="JABWMJ010000013">
    <property type="protein sequence ID" value="NUZ08485.1"/>
    <property type="molecule type" value="Genomic_DNA"/>
</dbReference>
<sequence length="84" mass="9350">MGRDIRIDGDYQIHALAIPASDRAGFVAAVKIKRIRGIPNAPQDAFEKERLAGGFVWPTAEAARLYAIAKAEDVIRQEPFRLRC</sequence>
<name>A0A7Y6NSF3_9BURK</name>
<keyword evidence="2" id="KW-1185">Reference proteome</keyword>
<evidence type="ECO:0000313" key="1">
    <source>
        <dbReference type="EMBL" id="NUZ08485.1"/>
    </source>
</evidence>
<organism evidence="1 2">
    <name type="scientific">Piscinibacter koreensis</name>
    <dbReference type="NCBI Taxonomy" id="2742824"/>
    <lineage>
        <taxon>Bacteria</taxon>
        <taxon>Pseudomonadati</taxon>
        <taxon>Pseudomonadota</taxon>
        <taxon>Betaproteobacteria</taxon>
        <taxon>Burkholderiales</taxon>
        <taxon>Sphaerotilaceae</taxon>
        <taxon>Piscinibacter</taxon>
    </lineage>
</organism>
<accession>A0A7Y6NSF3</accession>
<gene>
    <name evidence="1" type="ORF">HQN59_22305</name>
</gene>
<evidence type="ECO:0000313" key="2">
    <source>
        <dbReference type="Proteomes" id="UP000529637"/>
    </source>
</evidence>
<dbReference type="RefSeq" id="WP_176071322.1">
    <property type="nucleotide sequence ID" value="NZ_JABWMJ010000013.1"/>
</dbReference>
<proteinExistence type="predicted"/>
<dbReference type="Proteomes" id="UP000529637">
    <property type="component" value="Unassembled WGS sequence"/>
</dbReference>